<evidence type="ECO:0000313" key="3">
    <source>
        <dbReference type="Proteomes" id="UP000298493"/>
    </source>
</evidence>
<feature type="region of interest" description="Disordered" evidence="1">
    <location>
        <begin position="135"/>
        <end position="161"/>
    </location>
</feature>
<sequence length="236" mass="25544">MSISTSTSPSPTTSTQSTLVPSPPHLSSTSSDSLPTQHTPRNNPIIHTHKHPAHNLHRKKSTTSLFRIARIPSQKKKPVSNRESDVKGGESWDIRAEGEGNGNRNGDFIPAYKQPLKSLGFKKLIGVDRPGSYPSLNEVEPRKRNKLQKKRPGREGVGEVLGLGGNWVEKQEEEGEGGDEGDLEKGVLGSCVHCIPHLPYHARPISSSSTQTFDLVVDVEDSAVGLNGFCSSIGKS</sequence>
<accession>A0A4Z1PG35</accession>
<feature type="compositionally biased region" description="Low complexity" evidence="1">
    <location>
        <begin position="1"/>
        <end position="36"/>
    </location>
</feature>
<feature type="compositionally biased region" description="Basic residues" evidence="1">
    <location>
        <begin position="47"/>
        <end position="61"/>
    </location>
</feature>
<evidence type="ECO:0000256" key="1">
    <source>
        <dbReference type="SAM" id="MobiDB-lite"/>
    </source>
</evidence>
<gene>
    <name evidence="2" type="ORF">E6O75_ATG00670</name>
</gene>
<dbReference type="AlphaFoldDB" id="A0A4Z1PG35"/>
<feature type="region of interest" description="Disordered" evidence="1">
    <location>
        <begin position="1"/>
        <end position="107"/>
    </location>
</feature>
<name>A0A4Z1PG35_9PEZI</name>
<feature type="compositionally biased region" description="Basic residues" evidence="1">
    <location>
        <begin position="143"/>
        <end position="152"/>
    </location>
</feature>
<organism evidence="2 3">
    <name type="scientific">Venturia nashicola</name>
    <dbReference type="NCBI Taxonomy" id="86259"/>
    <lineage>
        <taxon>Eukaryota</taxon>
        <taxon>Fungi</taxon>
        <taxon>Dikarya</taxon>
        <taxon>Ascomycota</taxon>
        <taxon>Pezizomycotina</taxon>
        <taxon>Dothideomycetes</taxon>
        <taxon>Pleosporomycetidae</taxon>
        <taxon>Venturiales</taxon>
        <taxon>Venturiaceae</taxon>
        <taxon>Venturia</taxon>
    </lineage>
</organism>
<dbReference type="Proteomes" id="UP000298493">
    <property type="component" value="Unassembled WGS sequence"/>
</dbReference>
<comment type="caution">
    <text evidence="2">The sequence shown here is derived from an EMBL/GenBank/DDBJ whole genome shotgun (WGS) entry which is preliminary data.</text>
</comment>
<keyword evidence="3" id="KW-1185">Reference proteome</keyword>
<feature type="compositionally biased region" description="Basic and acidic residues" evidence="1">
    <location>
        <begin position="80"/>
        <end position="98"/>
    </location>
</feature>
<proteinExistence type="predicted"/>
<protein>
    <submittedName>
        <fullName evidence="2">Uncharacterized protein</fullName>
    </submittedName>
</protein>
<dbReference type="EMBL" id="SNSC02000001">
    <property type="protein sequence ID" value="TID27903.1"/>
    <property type="molecule type" value="Genomic_DNA"/>
</dbReference>
<reference evidence="2 3" key="1">
    <citation type="submission" date="2019-04" db="EMBL/GenBank/DDBJ databases">
        <title>High contiguity whole genome sequence and gene annotation resource for two Venturia nashicola isolates.</title>
        <authorList>
            <person name="Prokchorchik M."/>
            <person name="Won K."/>
            <person name="Lee Y."/>
            <person name="Choi E.D."/>
            <person name="Segonzac C."/>
            <person name="Sohn K.H."/>
        </authorList>
    </citation>
    <scope>NUCLEOTIDE SEQUENCE [LARGE SCALE GENOMIC DNA]</scope>
    <source>
        <strain evidence="2 3">PRI2</strain>
    </source>
</reference>
<evidence type="ECO:0000313" key="2">
    <source>
        <dbReference type="EMBL" id="TID27903.1"/>
    </source>
</evidence>